<comment type="catalytic activity">
    <reaction evidence="1">
        <text>Hydrolysis of terminal, non-reducing beta-D-mannose residues in beta-D-mannosides.</text>
        <dbReference type="EC" id="3.2.1.25"/>
    </reaction>
</comment>
<comment type="subunit">
    <text evidence="5">Homodimer.</text>
</comment>
<reference evidence="21" key="1">
    <citation type="journal article" date="2016" name="Genome Announc.">
        <title>Draft genome sequences of fungus Aspergillus calidoustus.</title>
        <authorList>
            <person name="Horn F."/>
            <person name="Linde J."/>
            <person name="Mattern D.J."/>
            <person name="Walther G."/>
            <person name="Guthke R."/>
            <person name="Scherlach K."/>
            <person name="Martin K."/>
            <person name="Brakhage A.A."/>
            <person name="Petzke L."/>
            <person name="Valiante V."/>
        </authorList>
    </citation>
    <scope>NUCLEOTIDE SEQUENCE [LARGE SCALE GENOMIC DNA]</scope>
    <source>
        <strain evidence="21">SF006504</strain>
    </source>
</reference>
<evidence type="ECO:0000256" key="1">
    <source>
        <dbReference type="ARBA" id="ARBA00000829"/>
    </source>
</evidence>
<feature type="domain" description="Glycoside hydrolase family 2 immunoglobulin-like beta-sandwich" evidence="16">
    <location>
        <begin position="103"/>
        <end position="155"/>
    </location>
</feature>
<keyword evidence="21" id="KW-1185">Reference proteome</keyword>
<dbReference type="Pfam" id="PF17786">
    <property type="entry name" value="Mannosidase_ig"/>
    <property type="match status" value="1"/>
</dbReference>
<evidence type="ECO:0000256" key="8">
    <source>
        <dbReference type="ARBA" id="ARBA00022525"/>
    </source>
</evidence>
<dbReference type="Gene3D" id="3.20.20.80">
    <property type="entry name" value="Glycosidases"/>
    <property type="match status" value="1"/>
</dbReference>
<dbReference type="GO" id="GO:0005576">
    <property type="term" value="C:extracellular region"/>
    <property type="evidence" value="ECO:0007669"/>
    <property type="project" value="UniProtKB-SubCell"/>
</dbReference>
<evidence type="ECO:0000256" key="2">
    <source>
        <dbReference type="ARBA" id="ARBA00004613"/>
    </source>
</evidence>
<dbReference type="FunFam" id="3.20.20.80:FF:000084">
    <property type="entry name" value="Beta-mannosidase A"/>
    <property type="match status" value="1"/>
</dbReference>
<evidence type="ECO:0000256" key="15">
    <source>
        <dbReference type="ARBA" id="ARBA00031061"/>
    </source>
</evidence>
<dbReference type="InterPro" id="IPR041447">
    <property type="entry name" value="Mannosidase_ig"/>
</dbReference>
<evidence type="ECO:0000256" key="13">
    <source>
        <dbReference type="ARBA" id="ARBA00023295"/>
    </source>
</evidence>
<keyword evidence="8" id="KW-0964">Secreted</keyword>
<dbReference type="GO" id="GO:0006516">
    <property type="term" value="P:glycoprotein catabolic process"/>
    <property type="evidence" value="ECO:0007669"/>
    <property type="project" value="TreeGrafter"/>
</dbReference>
<evidence type="ECO:0000256" key="11">
    <source>
        <dbReference type="ARBA" id="ARBA00023180"/>
    </source>
</evidence>
<dbReference type="InterPro" id="IPR036156">
    <property type="entry name" value="Beta-gal/glucu_dom_sf"/>
</dbReference>
<dbReference type="SUPFAM" id="SSF49303">
    <property type="entry name" value="beta-Galactosidase/glucuronidase domain"/>
    <property type="match status" value="1"/>
</dbReference>
<evidence type="ECO:0000313" key="20">
    <source>
        <dbReference type="EMBL" id="CEL10806.1"/>
    </source>
</evidence>
<dbReference type="GO" id="GO:0004567">
    <property type="term" value="F:beta-mannosidase activity"/>
    <property type="evidence" value="ECO:0007669"/>
    <property type="project" value="UniProtKB-EC"/>
</dbReference>
<dbReference type="Pfam" id="PF17753">
    <property type="entry name" value="Ig_mannosidase"/>
    <property type="match status" value="1"/>
</dbReference>
<keyword evidence="12" id="KW-0119">Carbohydrate metabolism</keyword>
<feature type="domain" description="Beta-mannosidase-like galactose-binding" evidence="19">
    <location>
        <begin position="1"/>
        <end position="23"/>
    </location>
</feature>
<evidence type="ECO:0000259" key="16">
    <source>
        <dbReference type="Pfam" id="PF00703"/>
    </source>
</evidence>
<dbReference type="Pfam" id="PF22666">
    <property type="entry name" value="Glyco_hydro_2_N2"/>
    <property type="match status" value="1"/>
</dbReference>
<evidence type="ECO:0000256" key="7">
    <source>
        <dbReference type="ARBA" id="ARBA00021795"/>
    </source>
</evidence>
<evidence type="ECO:0000256" key="6">
    <source>
        <dbReference type="ARBA" id="ARBA00012754"/>
    </source>
</evidence>
<comment type="pathway">
    <text evidence="3">Glycan metabolism; N-glycan degradation.</text>
</comment>
<dbReference type="EMBL" id="CDMC01000020">
    <property type="protein sequence ID" value="CEL10806.1"/>
    <property type="molecule type" value="Genomic_DNA"/>
</dbReference>
<dbReference type="STRING" id="454130.A0A0U5GFY1"/>
<comment type="subcellular location">
    <subcellularLocation>
        <location evidence="2">Secreted</location>
    </subcellularLocation>
</comment>
<dbReference type="InterPro" id="IPR006102">
    <property type="entry name" value="Ig-like_GH2"/>
</dbReference>
<dbReference type="EC" id="3.2.1.25" evidence="6"/>
<gene>
    <name evidence="20" type="ORF">ASPCAL13917</name>
</gene>
<accession>A0A0U5GFY1</accession>
<feature type="domain" description="Mannosidase Ig/CBM-like" evidence="18">
    <location>
        <begin position="557"/>
        <end position="658"/>
    </location>
</feature>
<dbReference type="UniPathway" id="UPA00280"/>
<evidence type="ECO:0000256" key="12">
    <source>
        <dbReference type="ARBA" id="ARBA00023277"/>
    </source>
</evidence>
<evidence type="ECO:0000256" key="4">
    <source>
        <dbReference type="ARBA" id="ARBA00007483"/>
    </source>
</evidence>
<dbReference type="OrthoDB" id="2866996at2759"/>
<proteinExistence type="inferred from homology"/>
<dbReference type="Gene3D" id="2.60.40.10">
    <property type="entry name" value="Immunoglobulins"/>
    <property type="match status" value="3"/>
</dbReference>
<dbReference type="GO" id="GO:0000272">
    <property type="term" value="P:polysaccharide catabolic process"/>
    <property type="evidence" value="ECO:0007669"/>
    <property type="project" value="UniProtKB-KW"/>
</dbReference>
<dbReference type="SUPFAM" id="SSF51445">
    <property type="entry name" value="(Trans)glycosidases"/>
    <property type="match status" value="1"/>
</dbReference>
<dbReference type="InterPro" id="IPR050887">
    <property type="entry name" value="Beta-mannosidase_GH2"/>
</dbReference>
<evidence type="ECO:0000313" key="21">
    <source>
        <dbReference type="Proteomes" id="UP000054771"/>
    </source>
</evidence>
<dbReference type="Gene3D" id="2.60.120.260">
    <property type="entry name" value="Galactose-binding domain-like"/>
    <property type="match status" value="1"/>
</dbReference>
<dbReference type="InterPro" id="IPR054593">
    <property type="entry name" value="Beta-mannosidase-like_N2"/>
</dbReference>
<evidence type="ECO:0000259" key="18">
    <source>
        <dbReference type="Pfam" id="PF17786"/>
    </source>
</evidence>
<dbReference type="PANTHER" id="PTHR43730:SF5">
    <property type="entry name" value="BETA-MANNOSIDASE A"/>
    <property type="match status" value="1"/>
</dbReference>
<dbReference type="Pfam" id="PF00703">
    <property type="entry name" value="Glyco_hydro_2"/>
    <property type="match status" value="1"/>
</dbReference>
<dbReference type="InterPro" id="IPR017853">
    <property type="entry name" value="GH"/>
</dbReference>
<evidence type="ECO:0000256" key="9">
    <source>
        <dbReference type="ARBA" id="ARBA00022729"/>
    </source>
</evidence>
<protein>
    <recommendedName>
        <fullName evidence="7">Beta-mannosidase A</fullName>
        <ecNumber evidence="6">3.2.1.25</ecNumber>
    </recommendedName>
    <alternativeName>
        <fullName evidence="15">Mannanase A</fullName>
    </alternativeName>
</protein>
<dbReference type="InterPro" id="IPR013783">
    <property type="entry name" value="Ig-like_fold"/>
</dbReference>
<dbReference type="OMA" id="PWKPAYI"/>
<sequence length="745" mass="85223">MRKEQSDFGWDWGPAFAPAGPWKPARIVQLQSRNIHVVNTDLDIYRKGQINYLSPDQEQPWVVNASLDFVGSLPRRPRLFVEIRDIESGELLAGQLSRDVMVTESSITGVVDLTGITPELWWPSGLGNQHLYNITITVDSDDGEIARVTKRTGFRTIFLNQRNATDSQRAQGIAPGAHWHFEVNGKEFYAKGSNLIPVDAFWPRVTTEKMTRLFDAVIAGNQNMLRVWSSGAYLHDFIYDLADEKGILLWSEFQFSDAMYPVREEFLNNVAQEVVYNVRRVNHHPSLALWAGGNEIESLMLPQSRELDPENYPRYVEEYEKLYISLILPLVYENTRSISYSPSSTTEGYLSVNLSAQVPMTERYENREAGSYYGDTDYYNYNTTVAFNYSNYPVGRFANEFGFHSMPSLQTWQQALDPADLHFNSSVIIRRNRHYLPQGPDSWEGSVLGMGEMTLAVEKYYPISENQDPIANFSAWCHATQLFQADFHKSQIQFYRRGSGMPERQLGSLYWQLEDIWQAPTWAGIEYDGRWKVMHYVTRDVYQPVIISPFWDYATGDLEVYITSDLWESSTGIVTLKWLTLSGDEMANNAGTPTTLSFNVGAINTTRVYSTNIRDLNIPELKDSILLLSVSSQGHCPNSEDVTTFTHENYFTPVFPKDLAIVNPDLELSYDDETEVFTVEAKSGVSLYTWLDYPAGLVGYFDENAFVLIPGQRKEIEFVTQVDGKDGEWQRKVTVRSLWDQRATY</sequence>
<keyword evidence="13" id="KW-0326">Glycosidase</keyword>
<dbReference type="Proteomes" id="UP000054771">
    <property type="component" value="Unassembled WGS sequence"/>
</dbReference>
<keyword evidence="11" id="KW-0325">Glycoprotein</keyword>
<feature type="domain" description="Beta-mannosidase Ig-fold" evidence="17">
    <location>
        <begin position="662"/>
        <end position="740"/>
    </location>
</feature>
<evidence type="ECO:0000256" key="10">
    <source>
        <dbReference type="ARBA" id="ARBA00022801"/>
    </source>
</evidence>
<evidence type="ECO:0000259" key="17">
    <source>
        <dbReference type="Pfam" id="PF17753"/>
    </source>
</evidence>
<dbReference type="FunFam" id="2.60.40.10:FF:001511">
    <property type="entry name" value="Beta-mannosidase A"/>
    <property type="match status" value="1"/>
</dbReference>
<keyword evidence="14" id="KW-0624">Polysaccharide degradation</keyword>
<evidence type="ECO:0000256" key="3">
    <source>
        <dbReference type="ARBA" id="ARBA00004740"/>
    </source>
</evidence>
<organism evidence="20 21">
    <name type="scientific">Aspergillus calidoustus</name>
    <dbReference type="NCBI Taxonomy" id="454130"/>
    <lineage>
        <taxon>Eukaryota</taxon>
        <taxon>Fungi</taxon>
        <taxon>Dikarya</taxon>
        <taxon>Ascomycota</taxon>
        <taxon>Pezizomycotina</taxon>
        <taxon>Eurotiomycetes</taxon>
        <taxon>Eurotiomycetidae</taxon>
        <taxon>Eurotiales</taxon>
        <taxon>Aspergillaceae</taxon>
        <taxon>Aspergillus</taxon>
        <taxon>Aspergillus subgen. Nidulantes</taxon>
    </lineage>
</organism>
<dbReference type="InterPro" id="IPR041625">
    <property type="entry name" value="Beta-mannosidase_Ig"/>
</dbReference>
<name>A0A0U5GFY1_ASPCI</name>
<keyword evidence="10" id="KW-0378">Hydrolase</keyword>
<dbReference type="AlphaFoldDB" id="A0A0U5GFY1"/>
<comment type="similarity">
    <text evidence="4">Belongs to the glycosyl hydrolase 2 family. Beta-mannosidase A subfamily.</text>
</comment>
<keyword evidence="9" id="KW-0732">Signal</keyword>
<evidence type="ECO:0000259" key="19">
    <source>
        <dbReference type="Pfam" id="PF22666"/>
    </source>
</evidence>
<evidence type="ECO:0000256" key="5">
    <source>
        <dbReference type="ARBA" id="ARBA00011738"/>
    </source>
</evidence>
<evidence type="ECO:0000256" key="14">
    <source>
        <dbReference type="ARBA" id="ARBA00023326"/>
    </source>
</evidence>
<dbReference type="PANTHER" id="PTHR43730">
    <property type="entry name" value="BETA-MANNOSIDASE"/>
    <property type="match status" value="1"/>
</dbReference>